<keyword evidence="1" id="KW-1133">Transmembrane helix</keyword>
<reference evidence="2" key="1">
    <citation type="submission" date="2021-02" db="EMBL/GenBank/DDBJ databases">
        <title>Thiocyanate and organic carbon inputs drive convergent selection for specific autotrophic Afipia and Thiobacillus strains within complex microbiomes.</title>
        <authorList>
            <person name="Huddy R.J."/>
            <person name="Sachdeva R."/>
            <person name="Kadzinga F."/>
            <person name="Kantor R.S."/>
            <person name="Harrison S.T.L."/>
            <person name="Banfield J.F."/>
        </authorList>
    </citation>
    <scope>NUCLEOTIDE SEQUENCE</scope>
    <source>
        <strain evidence="2">SCN18_10_11_15_R4_P_38_20</strain>
    </source>
</reference>
<proteinExistence type="predicted"/>
<evidence type="ECO:0000256" key="1">
    <source>
        <dbReference type="SAM" id="Phobius"/>
    </source>
</evidence>
<feature type="transmembrane region" description="Helical" evidence="1">
    <location>
        <begin position="12"/>
        <end position="31"/>
    </location>
</feature>
<protein>
    <submittedName>
        <fullName evidence="2">DUF2975 domain-containing protein</fullName>
    </submittedName>
</protein>
<evidence type="ECO:0000313" key="2">
    <source>
        <dbReference type="EMBL" id="MBN9412776.1"/>
    </source>
</evidence>
<comment type="caution">
    <text evidence="2">The sequence shown here is derived from an EMBL/GenBank/DDBJ whole genome shotgun (WGS) entry which is preliminary data.</text>
</comment>
<dbReference type="Proteomes" id="UP000664414">
    <property type="component" value="Unassembled WGS sequence"/>
</dbReference>
<dbReference type="EMBL" id="JAFKGL010000012">
    <property type="protein sequence ID" value="MBN9412776.1"/>
    <property type="molecule type" value="Genomic_DNA"/>
</dbReference>
<keyword evidence="1" id="KW-0812">Transmembrane</keyword>
<evidence type="ECO:0000313" key="3">
    <source>
        <dbReference type="Proteomes" id="UP000664414"/>
    </source>
</evidence>
<name>A0A8J7TUH7_9PROT</name>
<accession>A0A8J7TUH7</accession>
<dbReference type="AlphaFoldDB" id="A0A8J7TUH7"/>
<feature type="transmembrane region" description="Helical" evidence="1">
    <location>
        <begin position="71"/>
        <end position="92"/>
    </location>
</feature>
<dbReference type="InterPro" id="IPR021354">
    <property type="entry name" value="DUF2975"/>
</dbReference>
<sequence length="184" mass="20738">MENKSKYLRLLGALKKFLIVYICITGLMPVLNWSQDVLGLGKIGEIGGFFTTSLSVESLKALSTGQRLTGWFVESIGSALFIFVLFSLHKLLELIRKGQPFSTASISLYEKIARFYLFSIIYDLISRTAMSLITTWHLPVGHKTISVTFGTDNINNILLALCLYLIIFLIKQAHQISEEQRMVI</sequence>
<feature type="transmembrane region" description="Helical" evidence="1">
    <location>
        <begin position="113"/>
        <end position="133"/>
    </location>
</feature>
<keyword evidence="1" id="KW-0472">Membrane</keyword>
<organism evidence="2 3">
    <name type="scientific">Candidatus Paracaedimonas acanthamoebae</name>
    <dbReference type="NCBI Taxonomy" id="244581"/>
    <lineage>
        <taxon>Bacteria</taxon>
        <taxon>Pseudomonadati</taxon>
        <taxon>Pseudomonadota</taxon>
        <taxon>Alphaproteobacteria</taxon>
        <taxon>Holosporales</taxon>
        <taxon>Caedimonadaceae</taxon>
        <taxon>Candidatus Paracaedimonas</taxon>
    </lineage>
</organism>
<feature type="transmembrane region" description="Helical" evidence="1">
    <location>
        <begin position="153"/>
        <end position="170"/>
    </location>
</feature>
<gene>
    <name evidence="2" type="ORF">J0H12_02460</name>
</gene>
<dbReference type="Pfam" id="PF11188">
    <property type="entry name" value="DUF2975"/>
    <property type="match status" value="1"/>
</dbReference>